<accession>A0A4Y9RRH7</accession>
<dbReference type="Pfam" id="PF00353">
    <property type="entry name" value="HemolysinCabind"/>
    <property type="match status" value="1"/>
</dbReference>
<gene>
    <name evidence="2" type="ORF">E4L96_20665</name>
</gene>
<dbReference type="PRINTS" id="PR00313">
    <property type="entry name" value="CABNDNGRPT"/>
</dbReference>
<name>A0A4Y9RRH7_9BURK</name>
<proteinExistence type="predicted"/>
<dbReference type="AlphaFoldDB" id="A0A4Y9RRH7"/>
<evidence type="ECO:0000313" key="2">
    <source>
        <dbReference type="EMBL" id="TFW11700.1"/>
    </source>
</evidence>
<protein>
    <submittedName>
        <fullName evidence="2">DUF4214 domain-containing protein</fullName>
    </submittedName>
</protein>
<dbReference type="InterPro" id="IPR025282">
    <property type="entry name" value="DUF4214"/>
</dbReference>
<reference evidence="2 3" key="1">
    <citation type="submission" date="2019-03" db="EMBL/GenBank/DDBJ databases">
        <title>Draft Genome Sequence of Massilia arenosa sp. nov., a Novel Massilia Species Isolated from a Sandy-loam Maize Soil.</title>
        <authorList>
            <person name="Raths R."/>
            <person name="Peta V."/>
            <person name="Bucking H."/>
        </authorList>
    </citation>
    <scope>NUCLEOTIDE SEQUENCE [LARGE SCALE GENOMIC DNA]</scope>
    <source>
        <strain evidence="2 3">MC02</strain>
    </source>
</reference>
<dbReference type="OrthoDB" id="480426at2"/>
<dbReference type="Gene3D" id="2.150.10.10">
    <property type="entry name" value="Serralysin-like metalloprotease, C-terminal"/>
    <property type="match status" value="1"/>
</dbReference>
<comment type="caution">
    <text evidence="2">The sequence shown here is derived from an EMBL/GenBank/DDBJ whole genome shotgun (WGS) entry which is preliminary data.</text>
</comment>
<keyword evidence="3" id="KW-1185">Reference proteome</keyword>
<dbReference type="InterPro" id="IPR038255">
    <property type="entry name" value="PBS_linker_sf"/>
</dbReference>
<dbReference type="InterPro" id="IPR001343">
    <property type="entry name" value="Hemolysn_Ca-bd"/>
</dbReference>
<feature type="domain" description="DUF4214" evidence="1">
    <location>
        <begin position="175"/>
        <end position="244"/>
    </location>
</feature>
<sequence>MTQTTLPTTTTTQTMESSSSCVLPDDYANLILLGAGNITGIGNAYDNRIIGNLGQNTLAGGAGNDVIETGGGADQVDGGTGVDTVLLPDLDGGYNLAWIAGGAALTARANIHEYVTVKNAEHIQAGRLHVAWANEGHADQVYGLYQAAFYRKPDVEGMGFWLNKYNEGTSLTTIAAEFMKSEEFSRRFPGVADDTADLVTMMYHHVLHREPDAEGYAYWKGVMDAHLIDSAQLLVYFAGSEENQVNIVGSMAQGYAYLLPA</sequence>
<dbReference type="Gene3D" id="1.10.3130.20">
    <property type="entry name" value="Phycobilisome linker domain"/>
    <property type="match status" value="1"/>
</dbReference>
<dbReference type="GO" id="GO:0005509">
    <property type="term" value="F:calcium ion binding"/>
    <property type="evidence" value="ECO:0007669"/>
    <property type="project" value="InterPro"/>
</dbReference>
<dbReference type="Proteomes" id="UP000298438">
    <property type="component" value="Unassembled WGS sequence"/>
</dbReference>
<evidence type="ECO:0000313" key="3">
    <source>
        <dbReference type="Proteomes" id="UP000298438"/>
    </source>
</evidence>
<evidence type="ECO:0000259" key="1">
    <source>
        <dbReference type="Pfam" id="PF13946"/>
    </source>
</evidence>
<organism evidence="2 3">
    <name type="scientific">Zemynaea arenosa</name>
    <dbReference type="NCBI Taxonomy" id="2561931"/>
    <lineage>
        <taxon>Bacteria</taxon>
        <taxon>Pseudomonadati</taxon>
        <taxon>Pseudomonadota</taxon>
        <taxon>Betaproteobacteria</taxon>
        <taxon>Burkholderiales</taxon>
        <taxon>Oxalobacteraceae</taxon>
        <taxon>Telluria group</taxon>
        <taxon>Zemynaea</taxon>
    </lineage>
</organism>
<dbReference type="Pfam" id="PF13946">
    <property type="entry name" value="DUF4214"/>
    <property type="match status" value="1"/>
</dbReference>
<dbReference type="RefSeq" id="WP_135209108.1">
    <property type="nucleotide sequence ID" value="NZ_SPVF01000254.1"/>
</dbReference>
<dbReference type="EMBL" id="SPVF01000254">
    <property type="protein sequence ID" value="TFW11700.1"/>
    <property type="molecule type" value="Genomic_DNA"/>
</dbReference>
<dbReference type="InterPro" id="IPR011049">
    <property type="entry name" value="Serralysin-like_metalloprot_C"/>
</dbReference>
<dbReference type="SUPFAM" id="SSF51120">
    <property type="entry name" value="beta-Roll"/>
    <property type="match status" value="1"/>
</dbReference>